<dbReference type="PANTHER" id="PTHR10887:SF495">
    <property type="entry name" value="HELICASE SENATAXIN ISOFORM X1-RELATED"/>
    <property type="match status" value="1"/>
</dbReference>
<dbReference type="SUPFAM" id="SSF52540">
    <property type="entry name" value="P-loop containing nucleoside triphosphate hydrolases"/>
    <property type="match status" value="1"/>
</dbReference>
<name>A0A6A6AIF5_9PLEO</name>
<dbReference type="AlphaFoldDB" id="A0A6A6AIF5"/>
<evidence type="ECO:0000313" key="5">
    <source>
        <dbReference type="Proteomes" id="UP000799771"/>
    </source>
</evidence>
<accession>A0A6A6AIF5</accession>
<dbReference type="InterPro" id="IPR041679">
    <property type="entry name" value="DNA2/NAM7-like_C"/>
</dbReference>
<proteinExistence type="predicted"/>
<dbReference type="OrthoDB" id="3793553at2759"/>
<dbReference type="PANTHER" id="PTHR10887">
    <property type="entry name" value="DNA2/NAM7 HELICASE FAMILY"/>
    <property type="match status" value="1"/>
</dbReference>
<gene>
    <name evidence="4" type="ORF">P153DRAFT_355467</name>
</gene>
<dbReference type="GeneID" id="54407004"/>
<dbReference type="InterPro" id="IPR045055">
    <property type="entry name" value="DNA2/NAM7-like"/>
</dbReference>
<feature type="signal peptide" evidence="2">
    <location>
        <begin position="1"/>
        <end position="21"/>
    </location>
</feature>
<evidence type="ECO:0000256" key="1">
    <source>
        <dbReference type="SAM" id="MobiDB-lite"/>
    </source>
</evidence>
<evidence type="ECO:0000256" key="2">
    <source>
        <dbReference type="SAM" id="SignalP"/>
    </source>
</evidence>
<dbReference type="Pfam" id="PF13087">
    <property type="entry name" value="AAA_12"/>
    <property type="match status" value="1"/>
</dbReference>
<dbReference type="InterPro" id="IPR027417">
    <property type="entry name" value="P-loop_NTPase"/>
</dbReference>
<reference evidence="4" key="1">
    <citation type="journal article" date="2020" name="Stud. Mycol.">
        <title>101 Dothideomycetes genomes: a test case for predicting lifestyles and emergence of pathogens.</title>
        <authorList>
            <person name="Haridas S."/>
            <person name="Albert R."/>
            <person name="Binder M."/>
            <person name="Bloem J."/>
            <person name="Labutti K."/>
            <person name="Salamov A."/>
            <person name="Andreopoulos B."/>
            <person name="Baker S."/>
            <person name="Barry K."/>
            <person name="Bills G."/>
            <person name="Bluhm B."/>
            <person name="Cannon C."/>
            <person name="Castanera R."/>
            <person name="Culley D."/>
            <person name="Daum C."/>
            <person name="Ezra D."/>
            <person name="Gonzalez J."/>
            <person name="Henrissat B."/>
            <person name="Kuo A."/>
            <person name="Liang C."/>
            <person name="Lipzen A."/>
            <person name="Lutzoni F."/>
            <person name="Magnuson J."/>
            <person name="Mondo S."/>
            <person name="Nolan M."/>
            <person name="Ohm R."/>
            <person name="Pangilinan J."/>
            <person name="Park H.-J."/>
            <person name="Ramirez L."/>
            <person name="Alfaro M."/>
            <person name="Sun H."/>
            <person name="Tritt A."/>
            <person name="Yoshinaga Y."/>
            <person name="Zwiers L.-H."/>
            <person name="Turgeon B."/>
            <person name="Goodwin S."/>
            <person name="Spatafora J."/>
            <person name="Crous P."/>
            <person name="Grigoriev I."/>
        </authorList>
    </citation>
    <scope>NUCLEOTIDE SEQUENCE</scope>
    <source>
        <strain evidence="4">CBS 119687</strain>
    </source>
</reference>
<keyword evidence="2" id="KW-0732">Signal</keyword>
<sequence>MVHKQCVLLLSMLELIIDEAAHESARGLSVPCGAFEHCIKHITLAGNHKQGRGMSLSADSNIGHAVLSRNIFQEVAEDPRQVHNVILLSQGYRMLEELYACVSQFYDGKLKAYSGAGNIDKPLQNTAEACWKSRLRDSFAGSVRQVAIDVTSEGTIKHAQLNGTTTKLNEEEAKVVAWTVKDMLLFTPPANTLGMYYRPFTPADFVVVTPYTGQVLEIRKHLRLSGGHVFVNTEGVLVCTTSHSQGKEALMTFISLVVNIGKTRAEPDDKVPVSFMADDHNINVAFSRQRIGRHIVGGLTCLTQMKYDRHTLASRHAKFFNHLKGLCESDSIVTSEEWDFAMRNKRKPDPAVDGICQALAFSRTMEKPHSTSGLNRPGLVIPPPPASGPFHNITHAH</sequence>
<dbReference type="Gene3D" id="3.40.50.300">
    <property type="entry name" value="P-loop containing nucleotide triphosphate hydrolases"/>
    <property type="match status" value="1"/>
</dbReference>
<evidence type="ECO:0000313" key="4">
    <source>
        <dbReference type="EMBL" id="KAF2131739.1"/>
    </source>
</evidence>
<dbReference type="RefSeq" id="XP_033526126.1">
    <property type="nucleotide sequence ID" value="XM_033666572.1"/>
</dbReference>
<feature type="region of interest" description="Disordered" evidence="1">
    <location>
        <begin position="366"/>
        <end position="397"/>
    </location>
</feature>
<dbReference type="EMBL" id="ML977502">
    <property type="protein sequence ID" value="KAF2131739.1"/>
    <property type="molecule type" value="Genomic_DNA"/>
</dbReference>
<protein>
    <recommendedName>
        <fullName evidence="3">DNA2/NAM7 helicase-like C-terminal domain-containing protein</fullName>
    </recommendedName>
</protein>
<keyword evidence="5" id="KW-1185">Reference proteome</keyword>
<dbReference type="Proteomes" id="UP000799771">
    <property type="component" value="Unassembled WGS sequence"/>
</dbReference>
<feature type="chain" id="PRO_5025378782" description="DNA2/NAM7 helicase-like C-terminal domain-containing protein" evidence="2">
    <location>
        <begin position="22"/>
        <end position="397"/>
    </location>
</feature>
<organism evidence="4 5">
    <name type="scientific">Dothidotthia symphoricarpi CBS 119687</name>
    <dbReference type="NCBI Taxonomy" id="1392245"/>
    <lineage>
        <taxon>Eukaryota</taxon>
        <taxon>Fungi</taxon>
        <taxon>Dikarya</taxon>
        <taxon>Ascomycota</taxon>
        <taxon>Pezizomycotina</taxon>
        <taxon>Dothideomycetes</taxon>
        <taxon>Pleosporomycetidae</taxon>
        <taxon>Pleosporales</taxon>
        <taxon>Dothidotthiaceae</taxon>
        <taxon>Dothidotthia</taxon>
    </lineage>
</organism>
<evidence type="ECO:0000259" key="3">
    <source>
        <dbReference type="Pfam" id="PF13087"/>
    </source>
</evidence>
<feature type="domain" description="DNA2/NAM7 helicase-like C-terminal" evidence="3">
    <location>
        <begin position="68"/>
        <end position="297"/>
    </location>
</feature>